<dbReference type="Proteomes" id="UP000257139">
    <property type="component" value="Plasmid CBM2594_p"/>
</dbReference>
<sequence length="134" mass="15000">MLSLCRRSASIIKRSLNSSTIPSDTPEGRNARPYMIVVLLTYITLRTQRSVLSGGLKMFEAESMIFSFVIEINSIVGFQLPTKHQYVQVVEHEPAPASVGETAITRSTLPAMVGILLGWKLVGRIHRLYPERAW</sequence>
<proteinExistence type="predicted"/>
<dbReference type="EMBL" id="OGUU01000034">
    <property type="protein sequence ID" value="SPC25290.1"/>
    <property type="molecule type" value="Genomic_DNA"/>
</dbReference>
<gene>
    <name evidence="1" type="ORF">CBM2594_P280011</name>
</gene>
<accession>A0A7Z7NPV5</accession>
<protein>
    <submittedName>
        <fullName evidence="1">Uncharacterized protein</fullName>
    </submittedName>
</protein>
<reference evidence="1" key="1">
    <citation type="submission" date="2018-01" db="EMBL/GenBank/DDBJ databases">
        <authorList>
            <person name="Clerissi C."/>
        </authorList>
    </citation>
    <scope>NUCLEOTIDE SEQUENCE [LARGE SCALE GENOMIC DNA]</scope>
    <source>
        <strain evidence="1">Cupriavidus taiwanensis STM 6021</strain>
    </source>
</reference>
<evidence type="ECO:0000313" key="1">
    <source>
        <dbReference type="EMBL" id="SPC25290.1"/>
    </source>
</evidence>
<dbReference type="AlphaFoldDB" id="A0A7Z7NPV5"/>
<organism evidence="1">
    <name type="scientific">Cupriavidus taiwanensis</name>
    <dbReference type="NCBI Taxonomy" id="164546"/>
    <lineage>
        <taxon>Bacteria</taxon>
        <taxon>Pseudomonadati</taxon>
        <taxon>Pseudomonadota</taxon>
        <taxon>Betaproteobacteria</taxon>
        <taxon>Burkholderiales</taxon>
        <taxon>Burkholderiaceae</taxon>
        <taxon>Cupriavidus</taxon>
    </lineage>
</organism>
<comment type="caution">
    <text evidence="1">The sequence shown here is derived from an EMBL/GenBank/DDBJ whole genome shotgun (WGS) entry which is preliminary data.</text>
</comment>
<name>A0A7Z7NPV5_9BURK</name>